<organism evidence="8 9">
    <name type="scientific">Gulosibacter molinativorax</name>
    <dbReference type="NCBI Taxonomy" id="256821"/>
    <lineage>
        <taxon>Bacteria</taxon>
        <taxon>Bacillati</taxon>
        <taxon>Actinomycetota</taxon>
        <taxon>Actinomycetes</taxon>
        <taxon>Micrococcales</taxon>
        <taxon>Microbacteriaceae</taxon>
        <taxon>Gulosibacter</taxon>
    </lineage>
</organism>
<comment type="subcellular location">
    <subcellularLocation>
        <location evidence="1">Cell membrane</location>
        <topology evidence="1">Multi-pass membrane protein</topology>
    </subcellularLocation>
</comment>
<dbReference type="PANTHER" id="PTHR34697:SF2">
    <property type="entry name" value="PHOSPHATIDYLGLYCEROL LYSYLTRANSFERASE"/>
    <property type="match status" value="1"/>
</dbReference>
<dbReference type="SUPFAM" id="SSF144091">
    <property type="entry name" value="Rhomboid-like"/>
    <property type="match status" value="1"/>
</dbReference>
<feature type="transmembrane region" description="Helical" evidence="6">
    <location>
        <begin position="32"/>
        <end position="55"/>
    </location>
</feature>
<feature type="transmembrane region" description="Helical" evidence="6">
    <location>
        <begin position="150"/>
        <end position="169"/>
    </location>
</feature>
<evidence type="ECO:0000313" key="8">
    <source>
        <dbReference type="EMBL" id="MDJ1371437.1"/>
    </source>
</evidence>
<dbReference type="InterPro" id="IPR024320">
    <property type="entry name" value="LPG_synthase_C"/>
</dbReference>
<feature type="transmembrane region" description="Helical" evidence="6">
    <location>
        <begin position="75"/>
        <end position="104"/>
    </location>
</feature>
<feature type="transmembrane region" description="Helical" evidence="6">
    <location>
        <begin position="199"/>
        <end position="218"/>
    </location>
</feature>
<dbReference type="SUPFAM" id="SSF55729">
    <property type="entry name" value="Acyl-CoA N-acyltransferases (Nat)"/>
    <property type="match status" value="1"/>
</dbReference>
<feature type="transmembrane region" description="Helical" evidence="6">
    <location>
        <begin position="328"/>
        <end position="348"/>
    </location>
</feature>
<evidence type="ECO:0000313" key="9">
    <source>
        <dbReference type="Proteomes" id="UP001170379"/>
    </source>
</evidence>
<feature type="transmembrane region" description="Helical" evidence="6">
    <location>
        <begin position="176"/>
        <end position="193"/>
    </location>
</feature>
<feature type="transmembrane region" description="Helical" evidence="6">
    <location>
        <begin position="116"/>
        <end position="138"/>
    </location>
</feature>
<feature type="transmembrane region" description="Helical" evidence="6">
    <location>
        <begin position="289"/>
        <end position="308"/>
    </location>
</feature>
<dbReference type="RefSeq" id="WP_051266799.1">
    <property type="nucleotide sequence ID" value="NZ_CP028426.1"/>
</dbReference>
<feature type="domain" description="Phosphatidylglycerol lysyltransferase C-terminal" evidence="7">
    <location>
        <begin position="376"/>
        <end position="670"/>
    </location>
</feature>
<dbReference type="InterPro" id="IPR051211">
    <property type="entry name" value="PG_lysyltransferase"/>
</dbReference>
<sequence>MSPSDQIPEAAETTSTKPKSARALRFLRRVPYTALFFIAWLTFGATTGTLFAPAQDQSWYENVAIGAPSLSDGRWWTIFTSAFFVVEPYIYPTLTPMLLVGVGWAEWRFGTWRTILIFWCSHVIGMLGAVGVVSFTAWASLPFALEHPDILDVGPSCAALGCLIFAIATLPSPWRLRARIAVFLFVMVSVFYFGTFADVAHAIIGIVALIVSGLLPQFRRRGGRPTEREWRTLAFAGLITIGIIQVIDLLIPHDGPLGETQQLTSTLVVVLDVLAIVIVAYGIRNGYRLAWWVTMIYGVISVITAVVARVSVDALVASGFLGSVTDVYGMFVAPGLLWLGLVLLLWFARGAFRVRLRQSHRVLGREAIGRDEANELLREHGGGTISWMTTWPDNRRARFGDGYIAYQVHAGVAIGLADPIVSAETLPESLEAFARESQQAGLIPCFFSAGVPATEARPQGWRAALVAEDTIVDLPGLEFKGRSWGDVRTAMNRAKREGIEFRMTTLADEPWRVIGQVRAISEQWTGDKGLPEMRFTLGTVAEALDPSVEVALAIDGDGNLHGVLSWLPIYGGGDRIVGWTLDLMRRRDGGFSPVIEFLIASSLQHFSDEGYEFASLSGAPLVFPEDEEATPVEAVLKRISGMLEPLYGFSSLHRFKQKFNPRTSPLYLLYRDEGDLPRIGIALTRAYLPDASLRDLVTAARPSG</sequence>
<protein>
    <submittedName>
        <fullName evidence="8">DUF2156 domain-containing protein</fullName>
    </submittedName>
</protein>
<keyword evidence="9" id="KW-1185">Reference proteome</keyword>
<evidence type="ECO:0000256" key="4">
    <source>
        <dbReference type="ARBA" id="ARBA00022989"/>
    </source>
</evidence>
<evidence type="ECO:0000259" key="7">
    <source>
        <dbReference type="Pfam" id="PF09924"/>
    </source>
</evidence>
<proteinExistence type="predicted"/>
<keyword evidence="4 6" id="KW-1133">Transmembrane helix</keyword>
<dbReference type="InterPro" id="IPR016181">
    <property type="entry name" value="Acyl_CoA_acyltransferase"/>
</dbReference>
<dbReference type="Proteomes" id="UP001170379">
    <property type="component" value="Unassembled WGS sequence"/>
</dbReference>
<comment type="caution">
    <text evidence="8">The sequence shown here is derived from an EMBL/GenBank/DDBJ whole genome shotgun (WGS) entry which is preliminary data.</text>
</comment>
<feature type="transmembrane region" description="Helical" evidence="6">
    <location>
        <begin position="263"/>
        <end position="282"/>
    </location>
</feature>
<evidence type="ECO:0000256" key="1">
    <source>
        <dbReference type="ARBA" id="ARBA00004651"/>
    </source>
</evidence>
<name>A0ABT7C8D8_9MICO</name>
<dbReference type="Pfam" id="PF09924">
    <property type="entry name" value="LPG_synthase_C"/>
    <property type="match status" value="1"/>
</dbReference>
<evidence type="ECO:0000256" key="3">
    <source>
        <dbReference type="ARBA" id="ARBA00022692"/>
    </source>
</evidence>
<dbReference type="PANTHER" id="PTHR34697">
    <property type="entry name" value="PHOSPHATIDYLGLYCEROL LYSYLTRANSFERASE"/>
    <property type="match status" value="1"/>
</dbReference>
<keyword evidence="3 6" id="KW-0812">Transmembrane</keyword>
<gene>
    <name evidence="8" type="ORF">C7K25_08660</name>
</gene>
<evidence type="ECO:0000256" key="5">
    <source>
        <dbReference type="ARBA" id="ARBA00023136"/>
    </source>
</evidence>
<dbReference type="InterPro" id="IPR035952">
    <property type="entry name" value="Rhomboid-like_sf"/>
</dbReference>
<feature type="transmembrane region" description="Helical" evidence="6">
    <location>
        <begin position="230"/>
        <end position="251"/>
    </location>
</feature>
<reference evidence="8" key="1">
    <citation type="submission" date="2018-03" db="EMBL/GenBank/DDBJ databases">
        <authorList>
            <person name="Nunes O.C."/>
            <person name="Lopes A.R."/>
            <person name="Froufe H."/>
            <person name="Munoz-Merida A."/>
            <person name="Barroso C."/>
            <person name="Egas C."/>
        </authorList>
    </citation>
    <scope>NUCLEOTIDE SEQUENCE</scope>
    <source>
        <strain evidence="8">ON4</strain>
    </source>
</reference>
<reference evidence="8" key="2">
    <citation type="journal article" date="2022" name="Sci. Rep.">
        <title>In silico prediction of the enzymes involved in the degradation of the herbicide molinate by Gulosibacter molinativorax ON4T.</title>
        <authorList>
            <person name="Lopes A.R."/>
            <person name="Bunin E."/>
            <person name="Viana A.T."/>
            <person name="Froufe H."/>
            <person name="Munoz-Merida A."/>
            <person name="Pinho D."/>
            <person name="Figueiredo J."/>
            <person name="Barroso C."/>
            <person name="Vaz-Moreira I."/>
            <person name="Bellanger X."/>
            <person name="Egas C."/>
            <person name="Nunes O.C."/>
        </authorList>
    </citation>
    <scope>NUCLEOTIDE SEQUENCE</scope>
    <source>
        <strain evidence="8">ON4</strain>
    </source>
</reference>
<evidence type="ECO:0000256" key="6">
    <source>
        <dbReference type="SAM" id="Phobius"/>
    </source>
</evidence>
<keyword evidence="5 6" id="KW-0472">Membrane</keyword>
<dbReference type="EMBL" id="PXVD01000012">
    <property type="protein sequence ID" value="MDJ1371437.1"/>
    <property type="molecule type" value="Genomic_DNA"/>
</dbReference>
<dbReference type="Gene3D" id="1.20.1540.10">
    <property type="entry name" value="Rhomboid-like"/>
    <property type="match status" value="1"/>
</dbReference>
<keyword evidence="2" id="KW-1003">Cell membrane</keyword>
<accession>A0ABT7C8D8</accession>
<evidence type="ECO:0000256" key="2">
    <source>
        <dbReference type="ARBA" id="ARBA00022475"/>
    </source>
</evidence>